<organism evidence="2 3">
    <name type="scientific">Actinacidiphila oryziradicis</name>
    <dbReference type="NCBI Taxonomy" id="2571141"/>
    <lineage>
        <taxon>Bacteria</taxon>
        <taxon>Bacillati</taxon>
        <taxon>Actinomycetota</taxon>
        <taxon>Actinomycetes</taxon>
        <taxon>Kitasatosporales</taxon>
        <taxon>Streptomycetaceae</taxon>
        <taxon>Actinacidiphila</taxon>
    </lineage>
</organism>
<sequence length="70" mass="7408">MRIIKTHDAGSPFRPPRWGVRAVLVIIVAGAVVSVTPPQGSMDLAVVLASAILTGTTEGLVMLSWQRRGV</sequence>
<feature type="transmembrane region" description="Helical" evidence="1">
    <location>
        <begin position="44"/>
        <end position="65"/>
    </location>
</feature>
<dbReference type="AlphaFoldDB" id="A0A4U0RI14"/>
<proteinExistence type="predicted"/>
<keyword evidence="1" id="KW-0812">Transmembrane</keyword>
<evidence type="ECO:0000313" key="3">
    <source>
        <dbReference type="Proteomes" id="UP000305778"/>
    </source>
</evidence>
<name>A0A4U0RI14_9ACTN</name>
<dbReference type="Proteomes" id="UP000305778">
    <property type="component" value="Unassembled WGS sequence"/>
</dbReference>
<keyword evidence="1" id="KW-0472">Membrane</keyword>
<evidence type="ECO:0000313" key="2">
    <source>
        <dbReference type="EMBL" id="TJZ94360.1"/>
    </source>
</evidence>
<accession>A0A4U0RI14</accession>
<gene>
    <name evidence="2" type="ORF">FCI23_53920</name>
</gene>
<dbReference type="EMBL" id="SUMC01000230">
    <property type="protein sequence ID" value="TJZ94360.1"/>
    <property type="molecule type" value="Genomic_DNA"/>
</dbReference>
<keyword evidence="1" id="KW-1133">Transmembrane helix</keyword>
<feature type="transmembrane region" description="Helical" evidence="1">
    <location>
        <begin position="20"/>
        <end position="38"/>
    </location>
</feature>
<keyword evidence="3" id="KW-1185">Reference proteome</keyword>
<reference evidence="2 3" key="1">
    <citation type="submission" date="2019-04" db="EMBL/GenBank/DDBJ databases">
        <title>Streptomyces oryziradicis sp. nov., a novel actinomycete isolated from rhizosphere soil of rice (Oryza sativa L.).</title>
        <authorList>
            <person name="Li C."/>
        </authorList>
    </citation>
    <scope>NUCLEOTIDE SEQUENCE [LARGE SCALE GENOMIC DNA]</scope>
    <source>
        <strain evidence="2 3">NEAU-C40</strain>
    </source>
</reference>
<dbReference type="RefSeq" id="WP_136731517.1">
    <property type="nucleotide sequence ID" value="NZ_SUMC01000230.1"/>
</dbReference>
<protein>
    <submittedName>
        <fullName evidence="2">Uncharacterized protein</fullName>
    </submittedName>
</protein>
<evidence type="ECO:0000256" key="1">
    <source>
        <dbReference type="SAM" id="Phobius"/>
    </source>
</evidence>
<comment type="caution">
    <text evidence="2">The sequence shown here is derived from an EMBL/GenBank/DDBJ whole genome shotgun (WGS) entry which is preliminary data.</text>
</comment>